<dbReference type="EMBL" id="CADIKF010000009">
    <property type="protein sequence ID" value="CAB3752835.1"/>
    <property type="molecule type" value="Genomic_DNA"/>
</dbReference>
<accession>A0A6J5DIG8</accession>
<dbReference type="Gene3D" id="2.30.30.240">
    <property type="entry name" value="PRC-barrel domain"/>
    <property type="match status" value="2"/>
</dbReference>
<keyword evidence="3" id="KW-1185">Reference proteome</keyword>
<evidence type="ECO:0000256" key="1">
    <source>
        <dbReference type="SAM" id="MobiDB-lite"/>
    </source>
</evidence>
<name>A0A6J5DIG8_9BURK</name>
<dbReference type="RefSeq" id="WP_175110340.1">
    <property type="nucleotide sequence ID" value="NZ_CADIKF010000009.1"/>
</dbReference>
<dbReference type="InterPro" id="IPR011033">
    <property type="entry name" value="PRC_barrel-like_sf"/>
</dbReference>
<feature type="compositionally biased region" description="Low complexity" evidence="1">
    <location>
        <begin position="316"/>
        <end position="332"/>
    </location>
</feature>
<feature type="compositionally biased region" description="Basic residues" evidence="1">
    <location>
        <begin position="73"/>
        <end position="82"/>
    </location>
</feature>
<dbReference type="SUPFAM" id="SSF50346">
    <property type="entry name" value="PRC-barrel domain"/>
    <property type="match status" value="2"/>
</dbReference>
<feature type="compositionally biased region" description="Pro residues" evidence="1">
    <location>
        <begin position="87"/>
        <end position="105"/>
    </location>
</feature>
<feature type="region of interest" description="Disordered" evidence="1">
    <location>
        <begin position="52"/>
        <end position="105"/>
    </location>
</feature>
<gene>
    <name evidence="2" type="ORF">LMG29739_01598</name>
</gene>
<sequence>MSGGFLRPAFRLLLLAIVAVLGLALSGCALFGPAQQAPAPITEAVASAVEAPAPPVVETEPEESEPTEPAQPKKPKRVVVKPHKVEPPPAPPPPPPPPAPPPPPLIVTRAIDRGAVRGLLDSEVQKADSKVIGRAVDMTVDVHGAPRELVVNLQGFMGIGDRKASFPWSAFRFSPAAKPAPITITIPPNQLAAVGRAKPSTSLATPLAGVPPAPPVPDGQLPLLDATVERPNGAQVGRVIDVLIDGNAQPQAVVIDVSGIINLDRRAIAANWSALHFAPKDKSLRAVMDLNEAQIKASPSYEGGKPIVAVSPAPPASATTAAAAPAASSTTPAPAPTPAPAAAASATSSSSAAPASSARTSR</sequence>
<evidence type="ECO:0000313" key="3">
    <source>
        <dbReference type="Proteomes" id="UP000494329"/>
    </source>
</evidence>
<dbReference type="Proteomes" id="UP000494329">
    <property type="component" value="Unassembled WGS sequence"/>
</dbReference>
<feature type="compositionally biased region" description="Low complexity" evidence="1">
    <location>
        <begin position="340"/>
        <end position="362"/>
    </location>
</feature>
<organism evidence="2 3">
    <name type="scientific">Paraburkholderia solisilvae</name>
    <dbReference type="NCBI Taxonomy" id="624376"/>
    <lineage>
        <taxon>Bacteria</taxon>
        <taxon>Pseudomonadati</taxon>
        <taxon>Pseudomonadota</taxon>
        <taxon>Betaproteobacteria</taxon>
        <taxon>Burkholderiales</taxon>
        <taxon>Burkholderiaceae</taxon>
        <taxon>Paraburkholderia</taxon>
    </lineage>
</organism>
<evidence type="ECO:0000313" key="2">
    <source>
        <dbReference type="EMBL" id="CAB3752835.1"/>
    </source>
</evidence>
<evidence type="ECO:0008006" key="4">
    <source>
        <dbReference type="Google" id="ProtNLM"/>
    </source>
</evidence>
<protein>
    <recommendedName>
        <fullName evidence="4">PRC-barrel domain-containing protein</fullName>
    </recommendedName>
</protein>
<dbReference type="PROSITE" id="PS51257">
    <property type="entry name" value="PROKAR_LIPOPROTEIN"/>
    <property type="match status" value="1"/>
</dbReference>
<feature type="region of interest" description="Disordered" evidence="1">
    <location>
        <begin position="311"/>
        <end position="362"/>
    </location>
</feature>
<reference evidence="2 3" key="1">
    <citation type="submission" date="2020-04" db="EMBL/GenBank/DDBJ databases">
        <authorList>
            <person name="De Canck E."/>
        </authorList>
    </citation>
    <scope>NUCLEOTIDE SEQUENCE [LARGE SCALE GENOMIC DNA]</scope>
    <source>
        <strain evidence="2 3">LMG 29739</strain>
    </source>
</reference>
<dbReference type="AlphaFoldDB" id="A0A6J5DIG8"/>
<proteinExistence type="predicted"/>